<dbReference type="InterPro" id="IPR027383">
    <property type="entry name" value="Znf_put"/>
</dbReference>
<organism evidence="5 6">
    <name type="scientific">Candidatus Pristimantibacillus lignocellulolyticus</name>
    <dbReference type="NCBI Taxonomy" id="2994561"/>
    <lineage>
        <taxon>Bacteria</taxon>
        <taxon>Bacillati</taxon>
        <taxon>Bacillota</taxon>
        <taxon>Bacilli</taxon>
        <taxon>Bacillales</taxon>
        <taxon>Paenibacillaceae</taxon>
        <taxon>Candidatus Pristimantibacillus</taxon>
    </lineage>
</organism>
<keyword evidence="3" id="KW-0812">Transmembrane</keyword>
<proteinExistence type="inferred from homology"/>
<dbReference type="EMBL" id="CP097899">
    <property type="protein sequence ID" value="URN96244.1"/>
    <property type="molecule type" value="Genomic_DNA"/>
</dbReference>
<keyword evidence="3" id="KW-1133">Transmembrane helix</keyword>
<accession>A0A9J6ZJL2</accession>
<feature type="transmembrane region" description="Helical" evidence="3">
    <location>
        <begin position="107"/>
        <end position="131"/>
    </location>
</feature>
<dbReference type="Proteomes" id="UP001056756">
    <property type="component" value="Chromosome"/>
</dbReference>
<dbReference type="AlphaFoldDB" id="A0A9J6ZJL2"/>
<evidence type="ECO:0000259" key="4">
    <source>
        <dbReference type="Pfam" id="PF13490"/>
    </source>
</evidence>
<sequence length="228" mass="25239">MIERTKKVGLAAMECKVAIQAIHLYLDGELDIDQFKQLEAHMNNCEGCKQQYEQLEKTDAMTQFAMHAPVMNTARSERDIADLKSSILAQLPTKQQTRSNARFVRWLYRYPGLTAAAMFIVVMFISVFASWDQDNKLIISGSQEDLQYIVINGNTVIVPEGSKLTGDLVVENGIVEVKGAVDGNVTVIDGKMVLASTGHIAGQSKIIDQALDWIWYKVTSSISGAIPQ</sequence>
<dbReference type="InterPro" id="IPR041916">
    <property type="entry name" value="Anti_sigma_zinc_sf"/>
</dbReference>
<reference evidence="5" key="1">
    <citation type="submission" date="2022-05" db="EMBL/GenBank/DDBJ databases">
        <title>Novel bacterial taxa in a minimal lignocellulolytic consortium and its capacity to transform plastics disclosed by genome-resolved metagenomics.</title>
        <authorList>
            <person name="Rodriguez C.A.D."/>
            <person name="Diaz-Garcia L."/>
            <person name="Herrera K."/>
            <person name="Tarazona N.A."/>
            <person name="Sproer C."/>
            <person name="Overmann J."/>
            <person name="Jimenez D.J."/>
        </authorList>
    </citation>
    <scope>NUCLEOTIDE SEQUENCE</scope>
    <source>
        <strain evidence="5">MAG5</strain>
    </source>
</reference>
<feature type="domain" description="Putative zinc-finger" evidence="4">
    <location>
        <begin position="15"/>
        <end position="48"/>
    </location>
</feature>
<evidence type="ECO:0000313" key="6">
    <source>
        <dbReference type="Proteomes" id="UP001056756"/>
    </source>
</evidence>
<evidence type="ECO:0000256" key="3">
    <source>
        <dbReference type="SAM" id="Phobius"/>
    </source>
</evidence>
<dbReference type="Gene3D" id="1.10.10.1320">
    <property type="entry name" value="Anti-sigma factor, zinc-finger domain"/>
    <property type="match status" value="1"/>
</dbReference>
<dbReference type="Pfam" id="PF13490">
    <property type="entry name" value="zf-HC2"/>
    <property type="match status" value="1"/>
</dbReference>
<dbReference type="KEGG" id="plig:NAG76_08540"/>
<protein>
    <recommendedName>
        <fullName evidence="2">Anti-sigma-W factor RsiW</fullName>
    </recommendedName>
</protein>
<evidence type="ECO:0000313" key="5">
    <source>
        <dbReference type="EMBL" id="URN96244.1"/>
    </source>
</evidence>
<comment type="similarity">
    <text evidence="1">Belongs to the zinc-associated anti-sigma factor (ZAS) superfamily. Anti-sigma-W factor family.</text>
</comment>
<name>A0A9J6ZJL2_9BACL</name>
<keyword evidence="3" id="KW-0472">Membrane</keyword>
<evidence type="ECO:0000256" key="2">
    <source>
        <dbReference type="ARBA" id="ARBA00024438"/>
    </source>
</evidence>
<gene>
    <name evidence="5" type="ORF">NAG76_08540</name>
</gene>
<evidence type="ECO:0000256" key="1">
    <source>
        <dbReference type="ARBA" id="ARBA00024353"/>
    </source>
</evidence>